<keyword evidence="3" id="KW-1185">Reference proteome</keyword>
<protein>
    <submittedName>
        <fullName evidence="2">Uncharacterized protein</fullName>
    </submittedName>
</protein>
<dbReference type="AlphaFoldDB" id="A0AAV7TWT4"/>
<gene>
    <name evidence="2" type="ORF">NDU88_005928</name>
</gene>
<sequence length="158" mass="17063">MALQPEVKRRQGQGRPAGEQHGTTAQQGHVKGIGRHSQTSRSGGRTACNVEQRPGQCAVLSNSGDGCILVHPEVPAHGWAYAATPQASESVIVVNTILDFDEDSMEEGELREVDANEERGTGGKMVHGRVGWYVIDLFIVCCRQHVQGKFKGVIGTYP</sequence>
<accession>A0AAV7TWT4</accession>
<proteinExistence type="predicted"/>
<comment type="caution">
    <text evidence="2">The sequence shown here is derived from an EMBL/GenBank/DDBJ whole genome shotgun (WGS) entry which is preliminary data.</text>
</comment>
<name>A0AAV7TWT4_PLEWA</name>
<reference evidence="2" key="1">
    <citation type="journal article" date="2022" name="bioRxiv">
        <title>Sequencing and chromosome-scale assembly of the giantPleurodeles waltlgenome.</title>
        <authorList>
            <person name="Brown T."/>
            <person name="Elewa A."/>
            <person name="Iarovenko S."/>
            <person name="Subramanian E."/>
            <person name="Araus A.J."/>
            <person name="Petzold A."/>
            <person name="Susuki M."/>
            <person name="Suzuki K.-i.T."/>
            <person name="Hayashi T."/>
            <person name="Toyoda A."/>
            <person name="Oliveira C."/>
            <person name="Osipova E."/>
            <person name="Leigh N.D."/>
            <person name="Simon A."/>
            <person name="Yun M.H."/>
        </authorList>
    </citation>
    <scope>NUCLEOTIDE SEQUENCE</scope>
    <source>
        <strain evidence="2">20211129_DDA</strain>
        <tissue evidence="2">Liver</tissue>
    </source>
</reference>
<dbReference type="Proteomes" id="UP001066276">
    <property type="component" value="Chromosome 3_2"/>
</dbReference>
<evidence type="ECO:0000313" key="3">
    <source>
        <dbReference type="Proteomes" id="UP001066276"/>
    </source>
</evidence>
<evidence type="ECO:0000313" key="2">
    <source>
        <dbReference type="EMBL" id="KAJ1180711.1"/>
    </source>
</evidence>
<organism evidence="2 3">
    <name type="scientific">Pleurodeles waltl</name>
    <name type="common">Iberian ribbed newt</name>
    <dbReference type="NCBI Taxonomy" id="8319"/>
    <lineage>
        <taxon>Eukaryota</taxon>
        <taxon>Metazoa</taxon>
        <taxon>Chordata</taxon>
        <taxon>Craniata</taxon>
        <taxon>Vertebrata</taxon>
        <taxon>Euteleostomi</taxon>
        <taxon>Amphibia</taxon>
        <taxon>Batrachia</taxon>
        <taxon>Caudata</taxon>
        <taxon>Salamandroidea</taxon>
        <taxon>Salamandridae</taxon>
        <taxon>Pleurodelinae</taxon>
        <taxon>Pleurodeles</taxon>
    </lineage>
</organism>
<evidence type="ECO:0000256" key="1">
    <source>
        <dbReference type="SAM" id="MobiDB-lite"/>
    </source>
</evidence>
<dbReference type="EMBL" id="JANPWB010000006">
    <property type="protein sequence ID" value="KAJ1180711.1"/>
    <property type="molecule type" value="Genomic_DNA"/>
</dbReference>
<feature type="region of interest" description="Disordered" evidence="1">
    <location>
        <begin position="1"/>
        <end position="48"/>
    </location>
</feature>